<dbReference type="PANTHER" id="PTHR34782">
    <property type="entry name" value="PHOSPHORIBOSYLFORMYLGLYCINAMIDINE SYNTHASE"/>
    <property type="match status" value="1"/>
</dbReference>
<dbReference type="Proteomes" id="UP000607653">
    <property type="component" value="Unassembled WGS sequence"/>
</dbReference>
<dbReference type="EMBL" id="DUZY01000003">
    <property type="protein sequence ID" value="DAD30552.1"/>
    <property type="molecule type" value="Genomic_DNA"/>
</dbReference>
<organism evidence="1 2">
    <name type="scientific">Nelumbo nucifera</name>
    <name type="common">Sacred lotus</name>
    <dbReference type="NCBI Taxonomy" id="4432"/>
    <lineage>
        <taxon>Eukaryota</taxon>
        <taxon>Viridiplantae</taxon>
        <taxon>Streptophyta</taxon>
        <taxon>Embryophyta</taxon>
        <taxon>Tracheophyta</taxon>
        <taxon>Spermatophyta</taxon>
        <taxon>Magnoliopsida</taxon>
        <taxon>Proteales</taxon>
        <taxon>Nelumbonaceae</taxon>
        <taxon>Nelumbo</taxon>
    </lineage>
</organism>
<keyword evidence="2" id="KW-1185">Reference proteome</keyword>
<reference evidence="1 2" key="1">
    <citation type="journal article" date="2020" name="Mol. Biol. Evol.">
        <title>Distinct Expression and Methylation Patterns for Genes with Different Fates following a Single Whole-Genome Duplication in Flowering Plants.</title>
        <authorList>
            <person name="Shi T."/>
            <person name="Rahmani R.S."/>
            <person name="Gugger P.F."/>
            <person name="Wang M."/>
            <person name="Li H."/>
            <person name="Zhang Y."/>
            <person name="Li Z."/>
            <person name="Wang Q."/>
            <person name="Van de Peer Y."/>
            <person name="Marchal K."/>
            <person name="Chen J."/>
        </authorList>
    </citation>
    <scope>NUCLEOTIDE SEQUENCE [LARGE SCALE GENOMIC DNA]</scope>
    <source>
        <tissue evidence="1">Leaf</tissue>
    </source>
</reference>
<evidence type="ECO:0000313" key="2">
    <source>
        <dbReference type="Proteomes" id="UP000607653"/>
    </source>
</evidence>
<evidence type="ECO:0000313" key="1">
    <source>
        <dbReference type="EMBL" id="DAD30552.1"/>
    </source>
</evidence>
<sequence length="244" mass="26955">MACGTVFRSVFMTEAWRPFHQNRASALLPLTLLNAPLKPKWSFRVGVTIRDLHRRRGGPFNCFNDETLSSSSQDDQAPPQEAVLKAISEVSKTEGRIGQTTNVVIGGTITDDSTNKWLALDQKVNSYPTVRGFTAIGTGCDDFVQAMVVAIESVLQYPILEVDYLIRFIAFQASLRNDVYIHALVGSLIRSNMLHKPRVYVFGSDENIGAASKAPKWCPLSVDRPIQQVPAGWPSFPMSPTGNQ</sequence>
<accession>A0A822YDV7</accession>
<comment type="caution">
    <text evidence="1">The sequence shown here is derived from an EMBL/GenBank/DDBJ whole genome shotgun (WGS) entry which is preliminary data.</text>
</comment>
<proteinExistence type="predicted"/>
<gene>
    <name evidence="1" type="ORF">HUJ06_009403</name>
</gene>
<dbReference type="PANTHER" id="PTHR34782:SF1">
    <property type="entry name" value="PHOSPHORIBOSYLFORMYLGLYCINAMIDINE SYNTHASE"/>
    <property type="match status" value="1"/>
</dbReference>
<protein>
    <submittedName>
        <fullName evidence="1">Uncharacterized protein</fullName>
    </submittedName>
</protein>
<name>A0A822YDV7_NELNU</name>
<dbReference type="AlphaFoldDB" id="A0A822YDV7"/>